<evidence type="ECO:0000256" key="2">
    <source>
        <dbReference type="ARBA" id="ARBA00023082"/>
    </source>
</evidence>
<dbReference type="InterPro" id="IPR013324">
    <property type="entry name" value="RNA_pol_sigma_r3/r4-like"/>
</dbReference>
<dbReference type="InterPro" id="IPR007630">
    <property type="entry name" value="RNA_pol_sigma70_r4"/>
</dbReference>
<dbReference type="CDD" id="cd06171">
    <property type="entry name" value="Sigma70_r4"/>
    <property type="match status" value="1"/>
</dbReference>
<feature type="domain" description="RNA polymerase sigma-70 region 3" evidence="6">
    <location>
        <begin position="121"/>
        <end position="177"/>
    </location>
</feature>
<keyword evidence="2" id="KW-0731">Sigma factor</keyword>
<accession>A0ABY6PM44</accession>
<dbReference type="InterPro" id="IPR007624">
    <property type="entry name" value="RNA_pol_sigma70_r3"/>
</dbReference>
<keyword evidence="1" id="KW-0805">Transcription regulation</keyword>
<evidence type="ECO:0000259" key="8">
    <source>
        <dbReference type="Pfam" id="PF04545"/>
    </source>
</evidence>
<dbReference type="RefSeq" id="WP_265538666.1">
    <property type="nucleotide sequence ID" value="NZ_CP098740.1"/>
</dbReference>
<protein>
    <submittedName>
        <fullName evidence="9">SigB/SigF/SigG family RNA polymerase sigma factor</fullName>
    </submittedName>
</protein>
<gene>
    <name evidence="9" type="ORF">NEH16_01900</name>
</gene>
<dbReference type="SUPFAM" id="SSF88946">
    <property type="entry name" value="Sigma2 domain of RNA polymerase sigma factors"/>
    <property type="match status" value="1"/>
</dbReference>
<dbReference type="PRINTS" id="PR00046">
    <property type="entry name" value="SIGMA70FCT"/>
</dbReference>
<name>A0ABY6PM44_9ACTN</name>
<evidence type="ECO:0000256" key="1">
    <source>
        <dbReference type="ARBA" id="ARBA00023015"/>
    </source>
</evidence>
<dbReference type="PANTHER" id="PTHR30385:SF4">
    <property type="entry name" value="RNA POLYMERASE SIGMA-E FACTOR"/>
    <property type="match status" value="1"/>
</dbReference>
<dbReference type="InterPro" id="IPR014322">
    <property type="entry name" value="RNA_pol_sigma-B/F/G"/>
</dbReference>
<dbReference type="EMBL" id="CP098740">
    <property type="protein sequence ID" value="UZK53039.1"/>
    <property type="molecule type" value="Genomic_DNA"/>
</dbReference>
<dbReference type="Pfam" id="PF04542">
    <property type="entry name" value="Sigma70_r2"/>
    <property type="match status" value="1"/>
</dbReference>
<feature type="domain" description="RNA polymerase sigma-70 region 2" evidence="7">
    <location>
        <begin position="45"/>
        <end position="110"/>
    </location>
</feature>
<keyword evidence="10" id="KW-1185">Reference proteome</keyword>
<reference evidence="9" key="1">
    <citation type="journal article" date="2022" name="Front. Microbiol.">
        <title>Mirubactin C rescues the lethal effect of cell wall biosynthesis mutations in Bacillus subtilis.</title>
        <authorList>
            <person name="Kepplinger B."/>
            <person name="Wen X."/>
            <person name="Tyler A.R."/>
            <person name="Kim B.Y."/>
            <person name="Brown J."/>
            <person name="Banks P."/>
            <person name="Dashti Y."/>
            <person name="Mackenzie E.S."/>
            <person name="Wills C."/>
            <person name="Kawai Y."/>
            <person name="Waldron K.J."/>
            <person name="Allenby N.E.E."/>
            <person name="Wu L.J."/>
            <person name="Hall M.J."/>
            <person name="Errington J."/>
        </authorList>
    </citation>
    <scope>NUCLEOTIDE SEQUENCE</scope>
    <source>
        <strain evidence="9">MDA8-470</strain>
    </source>
</reference>
<dbReference type="InterPro" id="IPR036388">
    <property type="entry name" value="WH-like_DNA-bd_sf"/>
</dbReference>
<evidence type="ECO:0000259" key="7">
    <source>
        <dbReference type="Pfam" id="PF04542"/>
    </source>
</evidence>
<evidence type="ECO:0000256" key="4">
    <source>
        <dbReference type="ARBA" id="ARBA00023163"/>
    </source>
</evidence>
<evidence type="ECO:0000259" key="6">
    <source>
        <dbReference type="Pfam" id="PF04539"/>
    </source>
</evidence>
<dbReference type="InterPro" id="IPR014284">
    <property type="entry name" value="RNA_pol_sigma-70_dom"/>
</dbReference>
<dbReference type="Pfam" id="PF04539">
    <property type="entry name" value="Sigma70_r3"/>
    <property type="match status" value="1"/>
</dbReference>
<evidence type="ECO:0000313" key="9">
    <source>
        <dbReference type="EMBL" id="UZK53039.1"/>
    </source>
</evidence>
<dbReference type="PANTHER" id="PTHR30385">
    <property type="entry name" value="SIGMA FACTOR F FLAGELLAR"/>
    <property type="match status" value="1"/>
</dbReference>
<dbReference type="InterPro" id="IPR000943">
    <property type="entry name" value="RNA_pol_sigma70"/>
</dbReference>
<dbReference type="InterPro" id="IPR013325">
    <property type="entry name" value="RNA_pol_sigma_r2"/>
</dbReference>
<dbReference type="Proteomes" id="UP001164963">
    <property type="component" value="Chromosome"/>
</dbReference>
<dbReference type="Pfam" id="PF04545">
    <property type="entry name" value="Sigma70_r4"/>
    <property type="match status" value="1"/>
</dbReference>
<dbReference type="Gene3D" id="1.10.10.10">
    <property type="entry name" value="Winged helix-like DNA-binding domain superfamily/Winged helix DNA-binding domain"/>
    <property type="match status" value="2"/>
</dbReference>
<evidence type="ECO:0000313" key="10">
    <source>
        <dbReference type="Proteomes" id="UP001164963"/>
    </source>
</evidence>
<dbReference type="SUPFAM" id="SSF88659">
    <property type="entry name" value="Sigma3 and sigma4 domains of RNA polymerase sigma factors"/>
    <property type="match status" value="2"/>
</dbReference>
<evidence type="ECO:0000256" key="5">
    <source>
        <dbReference type="SAM" id="MobiDB-lite"/>
    </source>
</evidence>
<proteinExistence type="predicted"/>
<organism evidence="9 10">
    <name type="scientific">Streptomyces drozdowiczii</name>
    <dbReference type="NCBI Taxonomy" id="202862"/>
    <lineage>
        <taxon>Bacteria</taxon>
        <taxon>Bacillati</taxon>
        <taxon>Actinomycetota</taxon>
        <taxon>Actinomycetes</taxon>
        <taxon>Kitasatosporales</taxon>
        <taxon>Streptomycetaceae</taxon>
        <taxon>Streptomyces</taxon>
    </lineage>
</organism>
<evidence type="ECO:0000256" key="3">
    <source>
        <dbReference type="ARBA" id="ARBA00023125"/>
    </source>
</evidence>
<sequence length="268" mass="29961">MAGARQTVPARHQDVPAESASFHRLRALPDGPEKDELRRATVCAWLPMAHRLASRFRDRGEPLDDLRQVAAIGLVKAVDRYDPGRGKAFETYAIPTVVGELKRHFRDHTWDVHVPRRVQDLRNQVRVARRDLAQTLGGRLPTEAEIAGVTGLCTEDVRAGLEALDSYRTLSLDAEMPRADDGSCLADTLGLCDHALDVAVDREAVKPGLRSLPERERTILYLRFFRDMTQDRIAETLGLSQMHVSRLIAQCCAEVRRQALQETAGQPT</sequence>
<feature type="domain" description="RNA polymerase sigma-70 region 4" evidence="8">
    <location>
        <begin position="209"/>
        <end position="256"/>
    </location>
</feature>
<keyword evidence="4" id="KW-0804">Transcription</keyword>
<dbReference type="Gene3D" id="1.20.120.1810">
    <property type="match status" value="1"/>
</dbReference>
<keyword evidence="3" id="KW-0238">DNA-binding</keyword>
<feature type="region of interest" description="Disordered" evidence="5">
    <location>
        <begin position="1"/>
        <end position="28"/>
    </location>
</feature>
<dbReference type="NCBIfam" id="TIGR02937">
    <property type="entry name" value="sigma70-ECF"/>
    <property type="match status" value="1"/>
</dbReference>
<dbReference type="NCBIfam" id="TIGR02980">
    <property type="entry name" value="SigBFG"/>
    <property type="match status" value="1"/>
</dbReference>
<dbReference type="InterPro" id="IPR007627">
    <property type="entry name" value="RNA_pol_sigma70_r2"/>
</dbReference>